<dbReference type="EMBL" id="VOBR01000009">
    <property type="protein sequence ID" value="TWP51332.1"/>
    <property type="molecule type" value="Genomic_DNA"/>
</dbReference>
<evidence type="ECO:0000259" key="1">
    <source>
        <dbReference type="Pfam" id="PF07811"/>
    </source>
</evidence>
<feature type="domain" description="TadE-like" evidence="1">
    <location>
        <begin position="6"/>
        <end position="47"/>
    </location>
</feature>
<evidence type="ECO:0000313" key="2">
    <source>
        <dbReference type="EMBL" id="TWP51332.1"/>
    </source>
</evidence>
<organism evidence="2 3">
    <name type="scientific">Lentzea tibetensis</name>
    <dbReference type="NCBI Taxonomy" id="2591470"/>
    <lineage>
        <taxon>Bacteria</taxon>
        <taxon>Bacillati</taxon>
        <taxon>Actinomycetota</taxon>
        <taxon>Actinomycetes</taxon>
        <taxon>Pseudonocardiales</taxon>
        <taxon>Pseudonocardiaceae</taxon>
        <taxon>Lentzea</taxon>
    </lineage>
</organism>
<comment type="caution">
    <text evidence="2">The sequence shown here is derived from an EMBL/GenBank/DDBJ whole genome shotgun (WGS) entry which is preliminary data.</text>
</comment>
<proteinExistence type="predicted"/>
<evidence type="ECO:0000313" key="3">
    <source>
        <dbReference type="Proteomes" id="UP000316639"/>
    </source>
</evidence>
<sequence>MKSDRGAMAVELALLLPVLLVVLAGVVDLGDVLRVQVLLQDAAQDGVSYAVRHPGDPAQTRQRVLAANTELAMDAVVDCSAGPVVRVRVTHSHDWLTGLLFTQPLGMTAEVHGDVLSTNSCVSG</sequence>
<dbReference type="AlphaFoldDB" id="A0A563EUR5"/>
<dbReference type="RefSeq" id="WP_146353045.1">
    <property type="nucleotide sequence ID" value="NZ_VOBR01000009.1"/>
</dbReference>
<gene>
    <name evidence="2" type="ORF">FKR81_17140</name>
</gene>
<dbReference type="Pfam" id="PF07811">
    <property type="entry name" value="TadE"/>
    <property type="match status" value="1"/>
</dbReference>
<reference evidence="2 3" key="1">
    <citation type="submission" date="2019-07" db="EMBL/GenBank/DDBJ databases">
        <title>Lentzea xizangensis sp. nov., isolated from Qinghai-Tibetan Plateau Soils.</title>
        <authorList>
            <person name="Huang J."/>
        </authorList>
    </citation>
    <scope>NUCLEOTIDE SEQUENCE [LARGE SCALE GENOMIC DNA]</scope>
    <source>
        <strain evidence="2 3">FXJ1.1311</strain>
    </source>
</reference>
<name>A0A563EUR5_9PSEU</name>
<dbReference type="Proteomes" id="UP000316639">
    <property type="component" value="Unassembled WGS sequence"/>
</dbReference>
<protein>
    <recommendedName>
        <fullName evidence="1">TadE-like domain-containing protein</fullName>
    </recommendedName>
</protein>
<keyword evidence="3" id="KW-1185">Reference proteome</keyword>
<dbReference type="InterPro" id="IPR012495">
    <property type="entry name" value="TadE-like_dom"/>
</dbReference>
<accession>A0A563EUR5</accession>